<dbReference type="InterPro" id="IPR006145">
    <property type="entry name" value="PsdUridine_synth_RsuA/RluA"/>
</dbReference>
<dbReference type="Proteomes" id="UP000179102">
    <property type="component" value="Unassembled WGS sequence"/>
</dbReference>
<reference evidence="4 5" key="1">
    <citation type="journal article" date="2016" name="Nat. Commun.">
        <title>Thousands of microbial genomes shed light on interconnected biogeochemical processes in an aquifer system.</title>
        <authorList>
            <person name="Anantharaman K."/>
            <person name="Brown C.T."/>
            <person name="Hug L.A."/>
            <person name="Sharon I."/>
            <person name="Castelle C.J."/>
            <person name="Probst A.J."/>
            <person name="Thomas B.C."/>
            <person name="Singh A."/>
            <person name="Wilkins M.J."/>
            <person name="Karaoz U."/>
            <person name="Brodie E.L."/>
            <person name="Williams K.H."/>
            <person name="Hubbard S.S."/>
            <person name="Banfield J.F."/>
        </authorList>
    </citation>
    <scope>NUCLEOTIDE SEQUENCE [LARGE SCALE GENOMIC DNA]</scope>
</reference>
<dbReference type="SUPFAM" id="SSF55120">
    <property type="entry name" value="Pseudouridine synthase"/>
    <property type="match status" value="1"/>
</dbReference>
<dbReference type="EMBL" id="MFAZ01000018">
    <property type="protein sequence ID" value="OGD87176.1"/>
    <property type="molecule type" value="Genomic_DNA"/>
</dbReference>
<accession>A0A1F5G5M8</accession>
<organism evidence="4 5">
    <name type="scientific">Candidatus Curtissbacteria bacterium RIFCSPHIGHO2_01_FULL_41_11</name>
    <dbReference type="NCBI Taxonomy" id="1797711"/>
    <lineage>
        <taxon>Bacteria</taxon>
        <taxon>Candidatus Curtissiibacteriota</taxon>
    </lineage>
</organism>
<dbReference type="PANTHER" id="PTHR21600">
    <property type="entry name" value="MITOCHONDRIAL RNA PSEUDOURIDINE SYNTHASE"/>
    <property type="match status" value="1"/>
</dbReference>
<dbReference type="InterPro" id="IPR050188">
    <property type="entry name" value="RluA_PseudoU_synthase"/>
</dbReference>
<keyword evidence="2" id="KW-0413">Isomerase</keyword>
<proteinExistence type="inferred from homology"/>
<dbReference type="Pfam" id="PF00849">
    <property type="entry name" value="PseudoU_synth_2"/>
    <property type="match status" value="1"/>
</dbReference>
<dbReference type="PANTHER" id="PTHR21600:SF44">
    <property type="entry name" value="RIBOSOMAL LARGE SUBUNIT PSEUDOURIDINE SYNTHASE D"/>
    <property type="match status" value="1"/>
</dbReference>
<dbReference type="GO" id="GO:0003723">
    <property type="term" value="F:RNA binding"/>
    <property type="evidence" value="ECO:0007669"/>
    <property type="project" value="InterPro"/>
</dbReference>
<evidence type="ECO:0000313" key="5">
    <source>
        <dbReference type="Proteomes" id="UP000179102"/>
    </source>
</evidence>
<gene>
    <name evidence="4" type="ORF">A2870_03435</name>
</gene>
<dbReference type="GO" id="GO:0140098">
    <property type="term" value="F:catalytic activity, acting on RNA"/>
    <property type="evidence" value="ECO:0007669"/>
    <property type="project" value="UniProtKB-ARBA"/>
</dbReference>
<dbReference type="PROSITE" id="PS01129">
    <property type="entry name" value="PSI_RLU"/>
    <property type="match status" value="1"/>
</dbReference>
<comment type="similarity">
    <text evidence="1">Belongs to the pseudouridine synthase RluA family.</text>
</comment>
<dbReference type="InterPro" id="IPR020103">
    <property type="entry name" value="PsdUridine_synth_cat_dom_sf"/>
</dbReference>
<dbReference type="GO" id="GO:0000455">
    <property type="term" value="P:enzyme-directed rRNA pseudouridine synthesis"/>
    <property type="evidence" value="ECO:0007669"/>
    <property type="project" value="TreeGrafter"/>
</dbReference>
<dbReference type="AlphaFoldDB" id="A0A1F5G5M8"/>
<evidence type="ECO:0000256" key="2">
    <source>
        <dbReference type="ARBA" id="ARBA00023235"/>
    </source>
</evidence>
<evidence type="ECO:0000256" key="1">
    <source>
        <dbReference type="ARBA" id="ARBA00010876"/>
    </source>
</evidence>
<dbReference type="InterPro" id="IPR006224">
    <property type="entry name" value="PsdUridine_synth_RluA-like_CS"/>
</dbReference>
<name>A0A1F5G5M8_9BACT</name>
<sequence length="265" mass="30213">MVKVIFEDEQILVVEKPSGVVVNRSETNKEGTLQDEISKYFGLGLQLGIGDRAGIVHRLDRETSGVLVIAKTQKIFDYLQAQFKDRLVEKEYIALVHGKVGNQSGTIEEKIARVGPFGKFGVVDRRSGAGREARTDWELEGLYRFGEDKFEKILRSAWDDTNVSKARLNYLRRNAKEYSLLTVFPKTGRTHQIRVHLKSIGHPVVSDLIYGPNKLLKFDLSWCPRLFLHAKSIEFVHPKTKKRVKFTADLPEDLAKSLRFLTKNS</sequence>
<evidence type="ECO:0000313" key="4">
    <source>
        <dbReference type="EMBL" id="OGD87176.1"/>
    </source>
</evidence>
<evidence type="ECO:0000259" key="3">
    <source>
        <dbReference type="Pfam" id="PF00849"/>
    </source>
</evidence>
<comment type="caution">
    <text evidence="4">The sequence shown here is derived from an EMBL/GenBank/DDBJ whole genome shotgun (WGS) entry which is preliminary data.</text>
</comment>
<dbReference type="STRING" id="1797711.A2870_03435"/>
<protein>
    <recommendedName>
        <fullName evidence="3">Pseudouridine synthase RsuA/RluA-like domain-containing protein</fullName>
    </recommendedName>
</protein>
<feature type="domain" description="Pseudouridine synthase RsuA/RluA-like" evidence="3">
    <location>
        <begin position="11"/>
        <end position="198"/>
    </location>
</feature>
<dbReference type="GO" id="GO:0009982">
    <property type="term" value="F:pseudouridine synthase activity"/>
    <property type="evidence" value="ECO:0007669"/>
    <property type="project" value="InterPro"/>
</dbReference>
<dbReference type="Gene3D" id="3.30.2350.10">
    <property type="entry name" value="Pseudouridine synthase"/>
    <property type="match status" value="1"/>
</dbReference>
<dbReference type="CDD" id="cd02869">
    <property type="entry name" value="PseudoU_synth_RluA_like"/>
    <property type="match status" value="1"/>
</dbReference>